<feature type="domain" description="Type II secretion system protein GspB C-terminal" evidence="2">
    <location>
        <begin position="104"/>
        <end position="163"/>
    </location>
</feature>
<dbReference type="Proteomes" id="UP000247485">
    <property type="component" value="Unassembled WGS sequence"/>
</dbReference>
<keyword evidence="1" id="KW-0472">Membrane</keyword>
<evidence type="ECO:0000256" key="1">
    <source>
        <dbReference type="SAM" id="Phobius"/>
    </source>
</evidence>
<name>A0A318G9M9_KLEOX</name>
<accession>A0A318G9M9</accession>
<comment type="caution">
    <text evidence="3">The sequence shown here is derived from an EMBL/GenBank/DDBJ whole genome shotgun (WGS) entry which is preliminary data.</text>
</comment>
<dbReference type="RefSeq" id="WP_110272492.1">
    <property type="nucleotide sequence ID" value="NZ_QJJG01000002.1"/>
</dbReference>
<evidence type="ECO:0000313" key="3">
    <source>
        <dbReference type="EMBL" id="PXW48453.1"/>
    </source>
</evidence>
<evidence type="ECO:0000259" key="2">
    <source>
        <dbReference type="Pfam" id="PF16537"/>
    </source>
</evidence>
<dbReference type="AlphaFoldDB" id="A0A318G9M9"/>
<keyword evidence="1" id="KW-0812">Transmembrane</keyword>
<sequence length="179" mass="19666">MLVRQQEPFPQSDEPPVVIGRMVQIPYVTVPLYAALLIALGWFGGEQWRNKPEPQLMTQPVAHAALVPLNQPLAQPVVKKAAVPVKAEAEIQTEASTEVDEDNLPPLRYSAHVYASLAEKRSIVLNGQSWKEGDSPLPNLVIEQIQQDVTVFSFNGQTFTLAALDDWPGGTIEESSQGE</sequence>
<evidence type="ECO:0000313" key="4">
    <source>
        <dbReference type="Proteomes" id="UP000247485"/>
    </source>
</evidence>
<dbReference type="NCBIfam" id="NF037978">
    <property type="entry name" value="T2SS_GspB"/>
    <property type="match status" value="1"/>
</dbReference>
<protein>
    <submittedName>
        <fullName evidence="3">Type II secretion system protein B</fullName>
    </submittedName>
</protein>
<dbReference type="EMBL" id="QJJG01000002">
    <property type="protein sequence ID" value="PXW48453.1"/>
    <property type="molecule type" value="Genomic_DNA"/>
</dbReference>
<feature type="transmembrane region" description="Helical" evidence="1">
    <location>
        <begin position="25"/>
        <end position="43"/>
    </location>
</feature>
<dbReference type="InterPro" id="IPR032389">
    <property type="entry name" value="GspB_C"/>
</dbReference>
<organism evidence="3 4">
    <name type="scientific">Klebsiella oxytoca</name>
    <dbReference type="NCBI Taxonomy" id="571"/>
    <lineage>
        <taxon>Bacteria</taxon>
        <taxon>Pseudomonadati</taxon>
        <taxon>Pseudomonadota</taxon>
        <taxon>Gammaproteobacteria</taxon>
        <taxon>Enterobacterales</taxon>
        <taxon>Enterobacteriaceae</taxon>
        <taxon>Klebsiella/Raoultella group</taxon>
        <taxon>Klebsiella</taxon>
    </lineage>
</organism>
<keyword evidence="1" id="KW-1133">Transmembrane helix</keyword>
<dbReference type="Pfam" id="PF16537">
    <property type="entry name" value="T2SSB"/>
    <property type="match status" value="1"/>
</dbReference>
<dbReference type="GO" id="GO:0015627">
    <property type="term" value="C:type II protein secretion system complex"/>
    <property type="evidence" value="ECO:0007669"/>
    <property type="project" value="InterPro"/>
</dbReference>
<reference evidence="3 4" key="1">
    <citation type="submission" date="2018-05" db="EMBL/GenBank/DDBJ databases">
        <title>Freshwater and sediment microbial communities from various areas in North America, analyzing microbe dynamics in response to fracking.</title>
        <authorList>
            <person name="Lamendella R."/>
        </authorList>
    </citation>
    <scope>NUCLEOTIDE SEQUENCE [LARGE SCALE GENOMIC DNA]</scope>
    <source>
        <strain evidence="3 4">67</strain>
    </source>
</reference>
<gene>
    <name evidence="3" type="ORF">DET57_10257</name>
</gene>
<proteinExistence type="predicted"/>